<organism evidence="1 2">
    <name type="scientific">Clostridium innocuum</name>
    <dbReference type="NCBI Taxonomy" id="1522"/>
    <lineage>
        <taxon>Bacteria</taxon>
        <taxon>Bacillati</taxon>
        <taxon>Bacillota</taxon>
        <taxon>Clostridia</taxon>
        <taxon>Eubacteriales</taxon>
        <taxon>Clostridiaceae</taxon>
        <taxon>Clostridium</taxon>
    </lineage>
</organism>
<comment type="caution">
    <text evidence="1">The sequence shown here is derived from an EMBL/GenBank/DDBJ whole genome shotgun (WGS) entry which is preliminary data.</text>
</comment>
<reference evidence="1 2" key="1">
    <citation type="submission" date="2018-08" db="EMBL/GenBank/DDBJ databases">
        <title>A genome reference for cultivated species of the human gut microbiota.</title>
        <authorList>
            <person name="Zou Y."/>
            <person name="Xue W."/>
            <person name="Luo G."/>
        </authorList>
    </citation>
    <scope>NUCLEOTIDE SEQUENCE [LARGE SCALE GENOMIC DNA]</scope>
    <source>
        <strain evidence="1 2">OF01-2LB</strain>
    </source>
</reference>
<evidence type="ECO:0000313" key="1">
    <source>
        <dbReference type="EMBL" id="RGC19057.1"/>
    </source>
</evidence>
<proteinExistence type="predicted"/>
<protein>
    <submittedName>
        <fullName evidence="1">Uncharacterized protein</fullName>
    </submittedName>
</protein>
<name>A0A3E2W489_CLOIN</name>
<sequence length="78" mass="8984">MLITCTCTNQAETAKYQLTACCFQDFIKINSSHLLRFLLLHLYPKDASTIPLSIHYKTNTQEPQVLWATYGNKKRSSM</sequence>
<gene>
    <name evidence="1" type="ORF">DXA38_00800</name>
</gene>
<dbReference type="Proteomes" id="UP000260025">
    <property type="component" value="Unassembled WGS sequence"/>
</dbReference>
<accession>A0A3E2W489</accession>
<dbReference type="EMBL" id="QVEV01000001">
    <property type="protein sequence ID" value="RGC19057.1"/>
    <property type="molecule type" value="Genomic_DNA"/>
</dbReference>
<evidence type="ECO:0000313" key="2">
    <source>
        <dbReference type="Proteomes" id="UP000260025"/>
    </source>
</evidence>
<dbReference type="AlphaFoldDB" id="A0A3E2W489"/>